<proteinExistence type="predicted"/>
<evidence type="ECO:0000313" key="2">
    <source>
        <dbReference type="Proteomes" id="UP000245216"/>
    </source>
</evidence>
<protein>
    <submittedName>
        <fullName evidence="1">Uncharacterized protein</fullName>
    </submittedName>
</protein>
<dbReference type="Proteomes" id="UP000245216">
    <property type="component" value="Unassembled WGS sequence"/>
</dbReference>
<reference evidence="1 2" key="2">
    <citation type="submission" date="2018-05" db="EMBL/GenBank/DDBJ databases">
        <authorList>
            <person name="Lanie J.A."/>
            <person name="Ng W.-L."/>
            <person name="Kazmierczak K.M."/>
            <person name="Andrzejewski T.M."/>
            <person name="Davidsen T.M."/>
            <person name="Wayne K.J."/>
            <person name="Tettelin H."/>
            <person name="Glass J.I."/>
            <person name="Rusch D."/>
            <person name="Podicherti R."/>
            <person name="Tsui H.-C.T."/>
            <person name="Winkler M.E."/>
        </authorList>
    </citation>
    <scope>NUCLEOTIDE SEQUENCE [LARGE SCALE GENOMIC DNA]</scope>
    <source>
        <strain evidence="1 2">YBY</strain>
    </source>
</reference>
<comment type="caution">
    <text evidence="1">The sequence shown here is derived from an EMBL/GenBank/DDBJ whole genome shotgun (WGS) entry which is preliminary data.</text>
</comment>
<sequence>MTNQNKLRAVAGKGLLGPGADAAFGRLAAPEIRQRVMLAHWVAHSRDKTQQYLGFPLGRIMLQRWMRSKAGSRRIEAFGLPRHIVHETLGEQALTLHVNPRELIRMAIQAPRKEEKRPSSLAFIWEGSWDQRREDLRVGTRYSLISDLDENRHQLEQTARFKKLMKRIEQGNPWESYQQGVFLDTPEKIIEYLRIYLGFLDDMARDGFDPKRGKDALGVVISRDGRILKINRGLHRLAMAQRLGLPSVPVQVRHVHRFWWDRVTAGATGELALHRMQQALRRCVPETRPGPLDRDPDTLLTETFWPAPRVAGGV</sequence>
<dbReference type="RefSeq" id="WP_109088913.1">
    <property type="nucleotide sequence ID" value="NZ_QEXO01000002.1"/>
</dbReference>
<name>A0A2U2BLI9_ALCFA</name>
<dbReference type="STRING" id="511.UZ73_08280"/>
<evidence type="ECO:0000313" key="1">
    <source>
        <dbReference type="EMBL" id="PWE14873.1"/>
    </source>
</evidence>
<accession>A0A2U2BLI9</accession>
<reference evidence="1 2" key="1">
    <citation type="submission" date="2018-05" db="EMBL/GenBank/DDBJ databases">
        <title>Genome Sequence of an Efficient Indole-Degrading Bacterium, Alcaligenes sp.YBY.</title>
        <authorList>
            <person name="Yang B."/>
        </authorList>
    </citation>
    <scope>NUCLEOTIDE SEQUENCE [LARGE SCALE GENOMIC DNA]</scope>
    <source>
        <strain evidence="1 2">YBY</strain>
    </source>
</reference>
<gene>
    <name evidence="1" type="ORF">DF183_09255</name>
</gene>
<dbReference type="EMBL" id="QEXO01000002">
    <property type="protein sequence ID" value="PWE14873.1"/>
    <property type="molecule type" value="Genomic_DNA"/>
</dbReference>
<dbReference type="AlphaFoldDB" id="A0A2U2BLI9"/>
<organism evidence="1 2">
    <name type="scientific">Alcaligenes faecalis</name>
    <dbReference type="NCBI Taxonomy" id="511"/>
    <lineage>
        <taxon>Bacteria</taxon>
        <taxon>Pseudomonadati</taxon>
        <taxon>Pseudomonadota</taxon>
        <taxon>Betaproteobacteria</taxon>
        <taxon>Burkholderiales</taxon>
        <taxon>Alcaligenaceae</taxon>
        <taxon>Alcaligenes</taxon>
    </lineage>
</organism>